<reference evidence="2 3" key="1">
    <citation type="submission" date="2020-02" db="EMBL/GenBank/DDBJ databases">
        <authorList>
            <person name="Ma Q."/>
            <person name="Huang Y."/>
            <person name="Song X."/>
            <person name="Pei D."/>
        </authorList>
    </citation>
    <scope>NUCLEOTIDE SEQUENCE [LARGE SCALE GENOMIC DNA]</scope>
    <source>
        <strain evidence="2">Sxm20200214</strain>
        <tissue evidence="2">Leaf</tissue>
    </source>
</reference>
<evidence type="ECO:0000256" key="1">
    <source>
        <dbReference type="SAM" id="MobiDB-lite"/>
    </source>
</evidence>
<dbReference type="EMBL" id="JAAMPC010000001">
    <property type="protein sequence ID" value="KAG2330288.1"/>
    <property type="molecule type" value="Genomic_DNA"/>
</dbReference>
<gene>
    <name evidence="2" type="ORF">Bca52824_001468</name>
</gene>
<evidence type="ECO:0000313" key="2">
    <source>
        <dbReference type="EMBL" id="KAG2330288.1"/>
    </source>
</evidence>
<organism evidence="2 3">
    <name type="scientific">Brassica carinata</name>
    <name type="common">Ethiopian mustard</name>
    <name type="synonym">Abyssinian cabbage</name>
    <dbReference type="NCBI Taxonomy" id="52824"/>
    <lineage>
        <taxon>Eukaryota</taxon>
        <taxon>Viridiplantae</taxon>
        <taxon>Streptophyta</taxon>
        <taxon>Embryophyta</taxon>
        <taxon>Tracheophyta</taxon>
        <taxon>Spermatophyta</taxon>
        <taxon>Magnoliopsida</taxon>
        <taxon>eudicotyledons</taxon>
        <taxon>Gunneridae</taxon>
        <taxon>Pentapetalae</taxon>
        <taxon>rosids</taxon>
        <taxon>malvids</taxon>
        <taxon>Brassicales</taxon>
        <taxon>Brassicaceae</taxon>
        <taxon>Brassiceae</taxon>
        <taxon>Brassica</taxon>
    </lineage>
</organism>
<keyword evidence="3" id="KW-1185">Reference proteome</keyword>
<evidence type="ECO:0000313" key="3">
    <source>
        <dbReference type="Proteomes" id="UP000886595"/>
    </source>
</evidence>
<name>A0A8X7WG42_BRACI</name>
<feature type="region of interest" description="Disordered" evidence="1">
    <location>
        <begin position="10"/>
        <end position="34"/>
    </location>
</feature>
<protein>
    <submittedName>
        <fullName evidence="2">Uncharacterized protein</fullName>
    </submittedName>
</protein>
<proteinExistence type="predicted"/>
<dbReference type="Proteomes" id="UP000886595">
    <property type="component" value="Unassembled WGS sequence"/>
</dbReference>
<dbReference type="AlphaFoldDB" id="A0A8X7WG42"/>
<accession>A0A8X7WG42</accession>
<comment type="caution">
    <text evidence="2">The sequence shown here is derived from an EMBL/GenBank/DDBJ whole genome shotgun (WGS) entry which is preliminary data.</text>
</comment>
<sequence length="71" mass="7624">MSFHSLARLEATTKNGSLGHDGGAEHQSNQGLDSARVVLQAKNLNARLETTMDGVLGDNPSWWSIAAEMET</sequence>